<dbReference type="InterPro" id="IPR022707">
    <property type="entry name" value="Mot1_central_dom"/>
</dbReference>
<dbReference type="InterPro" id="IPR044972">
    <property type="entry name" value="Mot1"/>
</dbReference>
<evidence type="ECO:0000256" key="8">
    <source>
        <dbReference type="ARBA" id="ARBA00023242"/>
    </source>
</evidence>
<dbReference type="GO" id="GO:0017025">
    <property type="term" value="F:TBP-class protein binding"/>
    <property type="evidence" value="ECO:0007669"/>
    <property type="project" value="InterPro"/>
</dbReference>
<evidence type="ECO:0000256" key="4">
    <source>
        <dbReference type="ARBA" id="ARBA00022801"/>
    </source>
</evidence>
<dbReference type="SUPFAM" id="SSF52540">
    <property type="entry name" value="P-loop containing nucleoside triphosphate hydrolases"/>
    <property type="match status" value="2"/>
</dbReference>
<evidence type="ECO:0000313" key="12">
    <source>
        <dbReference type="EMBL" id="GAQ92366.1"/>
    </source>
</evidence>
<feature type="domain" description="Helicase C-terminal" evidence="11">
    <location>
        <begin position="778"/>
        <end position="946"/>
    </location>
</feature>
<dbReference type="InterPro" id="IPR049730">
    <property type="entry name" value="SNF2/RAD54-like_C"/>
</dbReference>
<evidence type="ECO:0000256" key="5">
    <source>
        <dbReference type="ARBA" id="ARBA00022806"/>
    </source>
</evidence>
<dbReference type="InterPro" id="IPR000330">
    <property type="entry name" value="SNF2_N"/>
</dbReference>
<dbReference type="InterPro" id="IPR016024">
    <property type="entry name" value="ARM-type_fold"/>
</dbReference>
<dbReference type="OMA" id="DLFATHM"/>
<keyword evidence="6" id="KW-0067">ATP-binding</keyword>
<keyword evidence="2" id="KW-0677">Repeat</keyword>
<evidence type="ECO:0000313" key="13">
    <source>
        <dbReference type="Proteomes" id="UP000054558"/>
    </source>
</evidence>
<dbReference type="Gene3D" id="3.40.50.300">
    <property type="entry name" value="P-loop containing nucleotide triphosphate hydrolases"/>
    <property type="match status" value="1"/>
</dbReference>
<accession>A0A1Y1IU67</accession>
<feature type="non-terminal residue" evidence="12">
    <location>
        <position position="1"/>
    </location>
</feature>
<keyword evidence="7" id="KW-0238">DNA-binding</keyword>
<dbReference type="SMART" id="SM00490">
    <property type="entry name" value="HELICc"/>
    <property type="match status" value="1"/>
</dbReference>
<reference evidence="12 13" key="1">
    <citation type="journal article" date="2014" name="Nat. Commun.">
        <title>Klebsormidium flaccidum genome reveals primary factors for plant terrestrial adaptation.</title>
        <authorList>
            <person name="Hori K."/>
            <person name="Maruyama F."/>
            <person name="Fujisawa T."/>
            <person name="Togashi T."/>
            <person name="Yamamoto N."/>
            <person name="Seo M."/>
            <person name="Sato S."/>
            <person name="Yamada T."/>
            <person name="Mori H."/>
            <person name="Tajima N."/>
            <person name="Moriyama T."/>
            <person name="Ikeuchi M."/>
            <person name="Watanabe M."/>
            <person name="Wada H."/>
            <person name="Kobayashi K."/>
            <person name="Saito M."/>
            <person name="Masuda T."/>
            <person name="Sasaki-Sekimoto Y."/>
            <person name="Mashiguchi K."/>
            <person name="Awai K."/>
            <person name="Shimojima M."/>
            <person name="Masuda S."/>
            <person name="Iwai M."/>
            <person name="Nobusawa T."/>
            <person name="Narise T."/>
            <person name="Kondo S."/>
            <person name="Saito H."/>
            <person name="Sato R."/>
            <person name="Murakawa M."/>
            <person name="Ihara Y."/>
            <person name="Oshima-Yamada Y."/>
            <person name="Ohtaka K."/>
            <person name="Satoh M."/>
            <person name="Sonobe K."/>
            <person name="Ishii M."/>
            <person name="Ohtani R."/>
            <person name="Kanamori-Sato M."/>
            <person name="Honoki R."/>
            <person name="Miyazaki D."/>
            <person name="Mochizuki H."/>
            <person name="Umetsu J."/>
            <person name="Higashi K."/>
            <person name="Shibata D."/>
            <person name="Kamiya Y."/>
            <person name="Sato N."/>
            <person name="Nakamura Y."/>
            <person name="Tabata S."/>
            <person name="Ida S."/>
            <person name="Kurokawa K."/>
            <person name="Ohta H."/>
        </authorList>
    </citation>
    <scope>NUCLEOTIDE SEQUENCE [LARGE SCALE GENOMIC DNA]</scope>
    <source>
        <strain evidence="12 13">NIES-2285</strain>
    </source>
</reference>
<proteinExistence type="predicted"/>
<evidence type="ECO:0000256" key="9">
    <source>
        <dbReference type="SAM" id="MobiDB-lite"/>
    </source>
</evidence>
<dbReference type="EMBL" id="DF237944">
    <property type="protein sequence ID" value="GAQ92366.1"/>
    <property type="molecule type" value="Genomic_DNA"/>
</dbReference>
<dbReference type="Pfam" id="PF00176">
    <property type="entry name" value="SNF2-rel_dom"/>
    <property type="match status" value="1"/>
</dbReference>
<evidence type="ECO:0000256" key="3">
    <source>
        <dbReference type="ARBA" id="ARBA00022741"/>
    </source>
</evidence>
<dbReference type="InterPro" id="IPR014001">
    <property type="entry name" value="Helicase_ATP-bd"/>
</dbReference>
<dbReference type="Gene3D" id="1.20.120.850">
    <property type="entry name" value="SWI2/SNF2 ATPases, N-terminal domain"/>
    <property type="match status" value="1"/>
</dbReference>
<evidence type="ECO:0000256" key="7">
    <source>
        <dbReference type="ARBA" id="ARBA00023125"/>
    </source>
</evidence>
<comment type="subcellular location">
    <subcellularLocation>
        <location evidence="1">Nucleus</location>
    </subcellularLocation>
</comment>
<keyword evidence="13" id="KW-1185">Reference proteome</keyword>
<gene>
    <name evidence="12" type="ORF">KFL_009950010</name>
</gene>
<evidence type="ECO:0000256" key="6">
    <source>
        <dbReference type="ARBA" id="ARBA00022840"/>
    </source>
</evidence>
<protein>
    <submittedName>
        <fullName evidence="12">Uncharacterized protein</fullName>
    </submittedName>
</protein>
<dbReference type="InterPro" id="IPR038718">
    <property type="entry name" value="SNF2-like_sf"/>
</dbReference>
<dbReference type="Gene3D" id="3.40.50.10810">
    <property type="entry name" value="Tandem AAA-ATPase domain"/>
    <property type="match status" value="1"/>
</dbReference>
<dbReference type="Gene3D" id="1.25.10.10">
    <property type="entry name" value="Leucine-rich Repeat Variant"/>
    <property type="match status" value="1"/>
</dbReference>
<dbReference type="Proteomes" id="UP000054558">
    <property type="component" value="Unassembled WGS sequence"/>
</dbReference>
<organism evidence="12 13">
    <name type="scientific">Klebsormidium nitens</name>
    <name type="common">Green alga</name>
    <name type="synonym">Ulothrix nitens</name>
    <dbReference type="NCBI Taxonomy" id="105231"/>
    <lineage>
        <taxon>Eukaryota</taxon>
        <taxon>Viridiplantae</taxon>
        <taxon>Streptophyta</taxon>
        <taxon>Klebsormidiophyceae</taxon>
        <taxon>Klebsormidiales</taxon>
        <taxon>Klebsormidiaceae</taxon>
        <taxon>Klebsormidium</taxon>
    </lineage>
</organism>
<evidence type="ECO:0000256" key="1">
    <source>
        <dbReference type="ARBA" id="ARBA00004123"/>
    </source>
</evidence>
<dbReference type="GO" id="GO:0004386">
    <property type="term" value="F:helicase activity"/>
    <property type="evidence" value="ECO:0007669"/>
    <property type="project" value="UniProtKB-KW"/>
</dbReference>
<dbReference type="FunFam" id="3.40.50.10810:FF:000042">
    <property type="entry name" value="SNF2 family helicase-like protein"/>
    <property type="match status" value="1"/>
</dbReference>
<feature type="domain" description="Helicase ATP-binding" evidence="10">
    <location>
        <begin position="439"/>
        <end position="614"/>
    </location>
</feature>
<dbReference type="PANTHER" id="PTHR36498:SF1">
    <property type="entry name" value="TATA-BINDING PROTEIN-ASSOCIATED FACTOR 172"/>
    <property type="match status" value="1"/>
</dbReference>
<dbReference type="GO" id="GO:0005524">
    <property type="term" value="F:ATP binding"/>
    <property type="evidence" value="ECO:0007669"/>
    <property type="project" value="UniProtKB-KW"/>
</dbReference>
<feature type="region of interest" description="Disordered" evidence="9">
    <location>
        <begin position="138"/>
        <end position="161"/>
    </location>
</feature>
<dbReference type="STRING" id="105231.A0A1Y1IU67"/>
<evidence type="ECO:0000256" key="2">
    <source>
        <dbReference type="ARBA" id="ARBA00022737"/>
    </source>
</evidence>
<dbReference type="OrthoDB" id="10252227at2759"/>
<dbReference type="InterPro" id="IPR044078">
    <property type="entry name" value="Mot1_ATP-bd"/>
</dbReference>
<dbReference type="SMART" id="SM00487">
    <property type="entry name" value="DEXDc"/>
    <property type="match status" value="1"/>
</dbReference>
<evidence type="ECO:0000259" key="11">
    <source>
        <dbReference type="PROSITE" id="PS51194"/>
    </source>
</evidence>
<dbReference type="AlphaFoldDB" id="A0A1Y1IU67"/>
<dbReference type="PROSITE" id="PS51192">
    <property type="entry name" value="HELICASE_ATP_BIND_1"/>
    <property type="match status" value="1"/>
</dbReference>
<keyword evidence="5" id="KW-0347">Helicase</keyword>
<sequence>TPDQVLAVAAAVPDVSADAAGTPDVRGATPGERLAAAKHKVLVTVGALKEMQAALHRSVRGALAGAVVFSRELPPKLNSVIQPLMASVRFEGEASLQLPASRAIAELVLLCRGRTPSPNDKVLKNVCGLACADQAETPVVTSEEGENEEETDGVKKGEGEGGELLEGAVTRRGAEAVLSDLCNRLGPAIFEALPKLWECMTEGLVLDDARPTDLKPADSKSLEPHSIPAKPLPSLAASPQSLVSTLQAVRSLAPSLHPSLHATALFPLLPSVFACARHSHVAVRLVAGRCIATLAEAATELVMLSVLSTLTPMLGDAQSAGARRGAAGAIAALVNRLEPNILVPYCPLLVVPLLGRMADPDERVRRSVTHSFAALVPLLPLARGAPPPRGLDGTVLKTAEDARFLEQLLDSRHTEDYRLPIHINGTLRRYQQEGVNWLAFLKRFKLHGVLCDDMGLGKTLQATAIVAAAAAERAAARARMPAPDNAPLPSLVVCPPTLVGHWAFEIEKFVGEKVLSPLQYQGSPAERARARALFPRHSVVVMSYDSLRKDVEELEGVAWLYVILDEGHVIKNAKSKIAEAAKRVRAEHRLILSGTPIQNNVLELWSLFDFLMPGFLGTEREFNAKYGKPLAAARNPKCTPKQAEAGVLALEALHKQVMPFLLRRTKEEVLTDLPPKIIQDRIVDLSPLQVKLYEDFSRSDVRHEVSSLVQGADAVTAVPEQASTHVFQALQYLRKLCSHPLLVAGDAPERVAAAQAELPSTSGRGGLHSLEHSPKLVALKEILDECGVGSEGEEAGGQHRVLIFAQLKGFLDIIEKDLFATHMPGVSYLRLDGGVEASKRFDVVRQFNADPTIDVLLLTTHVGGLGLNLTSADTVVFVEHDWNPMRDLQAMDRAHRLGQQRVVNVYRLITRGTLEEKIMGLQRFKLSIANTVVSAENASLDTMNTGQLLDLFSVSKGAQQPSAGPLSDDAAAAAAVEGGGVPAKGKGLKAMLGTLEELWDESQYSEEYDLSNFLTKLKK</sequence>
<dbReference type="GO" id="GO:0003677">
    <property type="term" value="F:DNA binding"/>
    <property type="evidence" value="ECO:0007669"/>
    <property type="project" value="UniProtKB-KW"/>
</dbReference>
<dbReference type="GO" id="GO:0016887">
    <property type="term" value="F:ATP hydrolysis activity"/>
    <property type="evidence" value="ECO:0007669"/>
    <property type="project" value="InterPro"/>
</dbReference>
<dbReference type="InterPro" id="IPR011989">
    <property type="entry name" value="ARM-like"/>
</dbReference>
<dbReference type="InterPro" id="IPR001650">
    <property type="entry name" value="Helicase_C-like"/>
</dbReference>
<dbReference type="CDD" id="cd18793">
    <property type="entry name" value="SF2_C_SNF"/>
    <property type="match status" value="1"/>
</dbReference>
<dbReference type="PROSITE" id="PS51194">
    <property type="entry name" value="HELICASE_CTER"/>
    <property type="match status" value="1"/>
</dbReference>
<dbReference type="CDD" id="cd17999">
    <property type="entry name" value="DEXHc_Mot1"/>
    <property type="match status" value="1"/>
</dbReference>
<name>A0A1Y1IU67_KLENI</name>
<dbReference type="Pfam" id="PF12054">
    <property type="entry name" value="DUF3535"/>
    <property type="match status" value="1"/>
</dbReference>
<keyword evidence="4" id="KW-0378">Hydrolase</keyword>
<dbReference type="InterPro" id="IPR027417">
    <property type="entry name" value="P-loop_NTPase"/>
</dbReference>
<evidence type="ECO:0000259" key="10">
    <source>
        <dbReference type="PROSITE" id="PS51192"/>
    </source>
</evidence>
<dbReference type="PANTHER" id="PTHR36498">
    <property type="entry name" value="TATA-BINDING PROTEIN-ASSOCIATED FACTOR 172"/>
    <property type="match status" value="1"/>
</dbReference>
<dbReference type="SUPFAM" id="SSF48371">
    <property type="entry name" value="ARM repeat"/>
    <property type="match status" value="1"/>
</dbReference>
<dbReference type="Pfam" id="PF00271">
    <property type="entry name" value="Helicase_C"/>
    <property type="match status" value="1"/>
</dbReference>
<keyword evidence="8" id="KW-0539">Nucleus</keyword>
<keyword evidence="3" id="KW-0547">Nucleotide-binding</keyword>
<dbReference type="FunFam" id="3.40.50.300:FF:001793">
    <property type="entry name" value="TATA-binding protein-associated factor"/>
    <property type="match status" value="1"/>
</dbReference>
<dbReference type="GO" id="GO:0005634">
    <property type="term" value="C:nucleus"/>
    <property type="evidence" value="ECO:0007669"/>
    <property type="project" value="UniProtKB-SubCell"/>
</dbReference>